<dbReference type="GO" id="GO:0034399">
    <property type="term" value="C:nuclear periphery"/>
    <property type="evidence" value="ECO:0007669"/>
    <property type="project" value="TreeGrafter"/>
</dbReference>
<evidence type="ECO:0000313" key="11">
    <source>
        <dbReference type="EMBL" id="EMG50247.1"/>
    </source>
</evidence>
<dbReference type="InterPro" id="IPR025856">
    <property type="entry name" value="HeH/LEM_domain"/>
</dbReference>
<feature type="domain" description="Man1/Src1-like C-terminal" evidence="9">
    <location>
        <begin position="541"/>
        <end position="882"/>
    </location>
</feature>
<feature type="compositionally biased region" description="Low complexity" evidence="7">
    <location>
        <begin position="214"/>
        <end position="226"/>
    </location>
</feature>
<feature type="compositionally biased region" description="Low complexity" evidence="7">
    <location>
        <begin position="344"/>
        <end position="353"/>
    </location>
</feature>
<evidence type="ECO:0000256" key="4">
    <source>
        <dbReference type="ARBA" id="ARBA00022989"/>
    </source>
</evidence>
<feature type="compositionally biased region" description="Basic and acidic residues" evidence="7">
    <location>
        <begin position="281"/>
        <end position="290"/>
    </location>
</feature>
<evidence type="ECO:0000259" key="9">
    <source>
        <dbReference type="Pfam" id="PF09402"/>
    </source>
</evidence>
<dbReference type="InterPro" id="IPR041885">
    <property type="entry name" value="MAN1_winged_helix_dom"/>
</dbReference>
<feature type="region of interest" description="Disordered" evidence="7">
    <location>
        <begin position="75"/>
        <end position="519"/>
    </location>
</feature>
<gene>
    <name evidence="11" type="ORF">G210_4718</name>
</gene>
<keyword evidence="6" id="KW-0539">Nucleus</keyword>
<dbReference type="EMBL" id="AOGT01000327">
    <property type="protein sequence ID" value="EMG50247.1"/>
    <property type="molecule type" value="Genomic_DNA"/>
</dbReference>
<feature type="compositionally biased region" description="Polar residues" evidence="7">
    <location>
        <begin position="372"/>
        <end position="381"/>
    </location>
</feature>
<evidence type="ECO:0000256" key="8">
    <source>
        <dbReference type="SAM" id="Phobius"/>
    </source>
</evidence>
<dbReference type="Gene3D" id="1.10.10.1180">
    <property type="entry name" value="MAN1, winged-helix domain"/>
    <property type="match status" value="1"/>
</dbReference>
<feature type="compositionally biased region" description="Acidic residues" evidence="7">
    <location>
        <begin position="254"/>
        <end position="263"/>
    </location>
</feature>
<comment type="caution">
    <text evidence="11">The sequence shown here is derived from an EMBL/GenBank/DDBJ whole genome shotgun (WGS) entry which is preliminary data.</text>
</comment>
<keyword evidence="5 8" id="KW-0472">Membrane</keyword>
<keyword evidence="4 8" id="KW-1133">Transmembrane helix</keyword>
<feature type="compositionally biased region" description="Basic and acidic residues" evidence="7">
    <location>
        <begin position="188"/>
        <end position="211"/>
    </location>
</feature>
<dbReference type="GO" id="GO:0005637">
    <property type="term" value="C:nuclear inner membrane"/>
    <property type="evidence" value="ECO:0007669"/>
    <property type="project" value="UniProtKB-SubCell"/>
</dbReference>
<feature type="compositionally biased region" description="Acidic residues" evidence="7">
    <location>
        <begin position="504"/>
        <end position="516"/>
    </location>
</feature>
<dbReference type="AlphaFoldDB" id="M3HRS6"/>
<dbReference type="Pfam" id="PF09402">
    <property type="entry name" value="MSC"/>
    <property type="match status" value="1"/>
</dbReference>
<dbReference type="GO" id="GO:0003682">
    <property type="term" value="F:chromatin binding"/>
    <property type="evidence" value="ECO:0007669"/>
    <property type="project" value="InterPro"/>
</dbReference>
<evidence type="ECO:0000256" key="3">
    <source>
        <dbReference type="ARBA" id="ARBA00022692"/>
    </source>
</evidence>
<dbReference type="OrthoDB" id="2503928at2759"/>
<dbReference type="PANTHER" id="PTHR47808:SF2">
    <property type="entry name" value="LEM DOMAIN-CONTAINING PROTEIN 2"/>
    <property type="match status" value="1"/>
</dbReference>
<keyword evidence="12" id="KW-1185">Reference proteome</keyword>
<dbReference type="HOGENOM" id="CLU_010838_0_1_1"/>
<feature type="compositionally biased region" description="Basic residues" evidence="7">
    <location>
        <begin position="172"/>
        <end position="183"/>
    </location>
</feature>
<feature type="compositionally biased region" description="Polar residues" evidence="7">
    <location>
        <begin position="441"/>
        <end position="451"/>
    </location>
</feature>
<evidence type="ECO:0000313" key="12">
    <source>
        <dbReference type="Proteomes" id="UP000011777"/>
    </source>
</evidence>
<dbReference type="eggNOG" id="ENOG502QVG5">
    <property type="taxonomic scope" value="Eukaryota"/>
</dbReference>
<dbReference type="InterPro" id="IPR044780">
    <property type="entry name" value="Heh2/Src1"/>
</dbReference>
<feature type="compositionally biased region" description="Polar residues" evidence="7">
    <location>
        <begin position="310"/>
        <end position="319"/>
    </location>
</feature>
<feature type="transmembrane region" description="Helical" evidence="8">
    <location>
        <begin position="770"/>
        <end position="789"/>
    </location>
</feature>
<feature type="compositionally biased region" description="Low complexity" evidence="7">
    <location>
        <begin position="452"/>
        <end position="461"/>
    </location>
</feature>
<feature type="domain" description="HeH/LEM" evidence="10">
    <location>
        <begin position="13"/>
        <end position="47"/>
    </location>
</feature>
<feature type="compositionally biased region" description="Polar residues" evidence="7">
    <location>
        <begin position="462"/>
        <end position="474"/>
    </location>
</feature>
<protein>
    <submittedName>
        <fullName evidence="11">Inner nuclear membrane (INM) protein, putative</fullName>
    </submittedName>
</protein>
<evidence type="ECO:0000256" key="5">
    <source>
        <dbReference type="ARBA" id="ARBA00023136"/>
    </source>
</evidence>
<dbReference type="OMA" id="FCEIPEE"/>
<dbReference type="Pfam" id="PF12949">
    <property type="entry name" value="HeH"/>
    <property type="match status" value="1"/>
</dbReference>
<comment type="subcellular location">
    <subcellularLocation>
        <location evidence="1">Nucleus inner membrane</location>
    </subcellularLocation>
</comment>
<dbReference type="PANTHER" id="PTHR47808">
    <property type="entry name" value="INNER NUCLEAR MEMBRANE PROTEIN HEH2-RELATED"/>
    <property type="match status" value="1"/>
</dbReference>
<dbReference type="GO" id="GO:0005783">
    <property type="term" value="C:endoplasmic reticulum"/>
    <property type="evidence" value="ECO:0007669"/>
    <property type="project" value="TreeGrafter"/>
</dbReference>
<evidence type="ECO:0000259" key="10">
    <source>
        <dbReference type="Pfam" id="PF12949"/>
    </source>
</evidence>
<feature type="compositionally biased region" description="Low complexity" evidence="7">
    <location>
        <begin position="143"/>
        <end position="154"/>
    </location>
</feature>
<evidence type="ECO:0000256" key="6">
    <source>
        <dbReference type="ARBA" id="ARBA00023242"/>
    </source>
</evidence>
<feature type="compositionally biased region" description="Basic residues" evidence="7">
    <location>
        <begin position="109"/>
        <end position="118"/>
    </location>
</feature>
<dbReference type="CDD" id="cd12935">
    <property type="entry name" value="LEM_like"/>
    <property type="match status" value="1"/>
</dbReference>
<dbReference type="InterPro" id="IPR018996">
    <property type="entry name" value="Man1/Src1-like_C"/>
</dbReference>
<evidence type="ECO:0000256" key="2">
    <source>
        <dbReference type="ARBA" id="ARBA00022553"/>
    </source>
</evidence>
<sequence length="885" mass="100392">MAEEINHLKEFDPNSYTTAQLRKVFVYHNIQYSSSDSKQALVALFKEEIAPRSKQLLDEYKEKVKNFSDEGFVNITNEQKPTKSKKKSRTATPIRVDNENEPEIEVTKVRSKKGKSKSSRSSSSKITSPEPEEKEEEVDAKPASRSSSRRGGAAVPDSLFDLDDSVLNVRKTSNKTKKPKSKKTISSAKKEAVKEDLDKKLTDRSTSRIETSEEPTPSSSKITTPKQEQKASFSDENVFQSFGSSTKKRKHELDEEEGNDDNDSSSVSTNSFLKKVRRKKTPTDAEKSLFDDSESDLELLKSSNKKDEVPSSSGNSTVIITPRKVVSSPKITKPKSAKKETPVKSSSSPASARKSYKSIDEEIEDFDKEQQRINSKNSQPQVDPELAKSLGITIQGFQPPVITPSKTHLKKNLTPARDESTPMIPKKSPATTKRTPRKISSEVSTPRTQKTSSGSSASNSSKRTVTPKSASHKSTPPRRSPLITKSALTPKPRLISLGSQKYETDDEEEEEEEPEVVETKKDIDANPIVWSKVVFSLFFWILIVGSGLFGLWYHDEKYSVGYCGQEIDQTTFGDSEYPILQKVGSFLDDNFKPACLTCPLHARCFPNLEIGCYEDFMEFKPWYDFIVPGFKKCIPDTKKAEKLEIMIDVALDLLRSKNAAIKCGKGYNDEESGIKLDDLHDLLLTMKAPYITVDEFEELWARSVIEIQKEPDIVKRSSGVSTEEFTFDFNNTETEKKETYQIFRSTSLSNISLKCQIHNSVVGNLAEHRFRILSIVLILLIFQFIRFKYNRYQKEMNRIDGIYEEVLKKLKNQYKLSQENSDAFPYIGSNQLRDLILSNIDNLNQRLTIWRKVVDKVERNSNVSHQIIEHHGEVMKVWQWISDDV</sequence>
<organism evidence="11 12">
    <name type="scientific">Candida maltosa (strain Xu316)</name>
    <name type="common">Yeast</name>
    <dbReference type="NCBI Taxonomy" id="1245528"/>
    <lineage>
        <taxon>Eukaryota</taxon>
        <taxon>Fungi</taxon>
        <taxon>Dikarya</taxon>
        <taxon>Ascomycota</taxon>
        <taxon>Saccharomycotina</taxon>
        <taxon>Pichiomycetes</taxon>
        <taxon>Debaryomycetaceae</taxon>
        <taxon>Candida/Lodderomyces clade</taxon>
        <taxon>Candida</taxon>
    </lineage>
</organism>
<evidence type="ECO:0000256" key="1">
    <source>
        <dbReference type="ARBA" id="ARBA00004540"/>
    </source>
</evidence>
<evidence type="ECO:0000256" key="7">
    <source>
        <dbReference type="SAM" id="MobiDB-lite"/>
    </source>
</evidence>
<dbReference type="STRING" id="1245528.M3HRS6"/>
<feature type="compositionally biased region" description="Low complexity" evidence="7">
    <location>
        <begin position="119"/>
        <end position="129"/>
    </location>
</feature>
<proteinExistence type="predicted"/>
<dbReference type="GO" id="GO:0071763">
    <property type="term" value="P:nuclear membrane organization"/>
    <property type="evidence" value="ECO:0007669"/>
    <property type="project" value="TreeGrafter"/>
</dbReference>
<keyword evidence="2" id="KW-0597">Phosphoprotein</keyword>
<name>M3HRS6_CANMX</name>
<dbReference type="Proteomes" id="UP000011777">
    <property type="component" value="Unassembled WGS sequence"/>
</dbReference>
<reference evidence="11 12" key="1">
    <citation type="submission" date="2013-02" db="EMBL/GenBank/DDBJ databases">
        <title>Genome sequence of Candida maltosa Xu316, a potential industrial strain for xylitol and ethanol production.</title>
        <authorList>
            <person name="Yu J."/>
            <person name="Wang Q."/>
            <person name="Geng X."/>
            <person name="Bao W."/>
            <person name="He P."/>
            <person name="Cai J."/>
        </authorList>
    </citation>
    <scope>NUCLEOTIDE SEQUENCE [LARGE SCALE GENOMIC DNA]</scope>
    <source>
        <strain evidence="12">Xu316</strain>
    </source>
</reference>
<keyword evidence="3 8" id="KW-0812">Transmembrane</keyword>
<accession>M3HRS6</accession>
<feature type="compositionally biased region" description="Polar residues" evidence="7">
    <location>
        <begin position="230"/>
        <end position="245"/>
    </location>
</feature>